<feature type="transmembrane region" description="Helical" evidence="1">
    <location>
        <begin position="109"/>
        <end position="129"/>
    </location>
</feature>
<evidence type="ECO:0000313" key="2">
    <source>
        <dbReference type="EMBL" id="TCZ78273.1"/>
    </source>
</evidence>
<keyword evidence="3" id="KW-1185">Reference proteome</keyword>
<dbReference type="Pfam" id="PF07301">
    <property type="entry name" value="DUF1453"/>
    <property type="match status" value="1"/>
</dbReference>
<gene>
    <name evidence="2" type="ORF">E0485_09140</name>
</gene>
<feature type="transmembrane region" description="Helical" evidence="1">
    <location>
        <begin position="45"/>
        <end position="63"/>
    </location>
</feature>
<dbReference type="InterPro" id="IPR058247">
    <property type="entry name" value="DUF1453"/>
</dbReference>
<accession>A0A4R4EG57</accession>
<evidence type="ECO:0000313" key="3">
    <source>
        <dbReference type="Proteomes" id="UP000295418"/>
    </source>
</evidence>
<proteinExistence type="predicted"/>
<dbReference type="AlphaFoldDB" id="A0A4R4EG57"/>
<dbReference type="EMBL" id="SKFG01000006">
    <property type="protein sequence ID" value="TCZ78273.1"/>
    <property type="molecule type" value="Genomic_DNA"/>
</dbReference>
<reference evidence="2 3" key="1">
    <citation type="submission" date="2019-03" db="EMBL/GenBank/DDBJ databases">
        <authorList>
            <person name="Kim M.K.M."/>
        </authorList>
    </citation>
    <scope>NUCLEOTIDE SEQUENCE [LARGE SCALE GENOMIC DNA]</scope>
    <source>
        <strain evidence="2 3">18JY21-1</strain>
    </source>
</reference>
<dbReference type="PANTHER" id="PTHR39164:SF1">
    <property type="entry name" value="PROTEIN CCDC"/>
    <property type="match status" value="1"/>
</dbReference>
<organism evidence="2 3">
    <name type="scientific">Paenibacillus albiflavus</name>
    <dbReference type="NCBI Taxonomy" id="2545760"/>
    <lineage>
        <taxon>Bacteria</taxon>
        <taxon>Bacillati</taxon>
        <taxon>Bacillota</taxon>
        <taxon>Bacilli</taxon>
        <taxon>Bacillales</taxon>
        <taxon>Paenibacillaceae</taxon>
        <taxon>Paenibacillus</taxon>
    </lineage>
</organism>
<dbReference type="PIRSF" id="PIRSF021441">
    <property type="entry name" value="DUF1453"/>
    <property type="match status" value="1"/>
</dbReference>
<protein>
    <submittedName>
        <fullName evidence="2">Cytochrome c biogenesis protein CcdC</fullName>
    </submittedName>
</protein>
<keyword evidence="1" id="KW-0472">Membrane</keyword>
<dbReference type="Proteomes" id="UP000295418">
    <property type="component" value="Unassembled WGS sequence"/>
</dbReference>
<dbReference type="RefSeq" id="WP_132417710.1">
    <property type="nucleotide sequence ID" value="NZ_SKFG01000006.1"/>
</dbReference>
<evidence type="ECO:0000256" key="1">
    <source>
        <dbReference type="SAM" id="Phobius"/>
    </source>
</evidence>
<keyword evidence="1" id="KW-0812">Transmembrane</keyword>
<dbReference type="PANTHER" id="PTHR39164">
    <property type="entry name" value="PROTEIN CCDC"/>
    <property type="match status" value="1"/>
</dbReference>
<dbReference type="InterPro" id="IPR031306">
    <property type="entry name" value="CcdC"/>
</dbReference>
<name>A0A4R4EG57_9BACL</name>
<feature type="transmembrane region" description="Helical" evidence="1">
    <location>
        <begin position="12"/>
        <end position="33"/>
    </location>
</feature>
<feature type="transmembrane region" description="Helical" evidence="1">
    <location>
        <begin position="135"/>
        <end position="152"/>
    </location>
</feature>
<sequence>MIGTNGETIDPSVVMGQMIIGIILLVAVLILWKRIKYMHKPMSRNSFRIILPLFFMTPVVYLFMDPRVHLSVAEIAIPAVIGFVFSLPLIWTTVYEIREDGHIYMKKDIWFFVTFLGILSLRFILRDYLRTIEPINFSCMAMIIGSCYLVPWRIASFIKFRKVLALTTK</sequence>
<comment type="caution">
    <text evidence="2">The sequence shown here is derived from an EMBL/GenBank/DDBJ whole genome shotgun (WGS) entry which is preliminary data.</text>
</comment>
<feature type="transmembrane region" description="Helical" evidence="1">
    <location>
        <begin position="75"/>
        <end position="97"/>
    </location>
</feature>
<keyword evidence="1" id="KW-1133">Transmembrane helix</keyword>
<dbReference type="OrthoDB" id="2941182at2"/>